<comment type="caution">
    <text evidence="9">The sequence shown here is derived from an EMBL/GenBank/DDBJ whole genome shotgun (WGS) entry which is preliminary data.</text>
</comment>
<keyword evidence="10" id="KW-1185">Reference proteome</keyword>
<feature type="transmembrane region" description="Helical" evidence="8">
    <location>
        <begin position="35"/>
        <end position="52"/>
    </location>
</feature>
<dbReference type="Proteomes" id="UP001200430">
    <property type="component" value="Unassembled WGS sequence"/>
</dbReference>
<keyword evidence="6 8" id="KW-1133">Transmembrane helix</keyword>
<keyword evidence="4" id="KW-1003">Cell membrane</keyword>
<feature type="transmembrane region" description="Helical" evidence="8">
    <location>
        <begin position="6"/>
        <end position="23"/>
    </location>
</feature>
<comment type="similarity">
    <text evidence="2">Belongs to the auxin efflux carrier (TC 2.A.69) family.</text>
</comment>
<keyword evidence="5 8" id="KW-0812">Transmembrane</keyword>
<evidence type="ECO:0000256" key="6">
    <source>
        <dbReference type="ARBA" id="ARBA00022989"/>
    </source>
</evidence>
<comment type="subcellular location">
    <subcellularLocation>
        <location evidence="1">Cell membrane</location>
        <topology evidence="1">Multi-pass membrane protein</topology>
    </subcellularLocation>
</comment>
<name>A0ABS9ESF5_9BACT</name>
<evidence type="ECO:0000256" key="7">
    <source>
        <dbReference type="ARBA" id="ARBA00023136"/>
    </source>
</evidence>
<protein>
    <submittedName>
        <fullName evidence="9">AEC family transporter</fullName>
    </submittedName>
</protein>
<evidence type="ECO:0000256" key="1">
    <source>
        <dbReference type="ARBA" id="ARBA00004651"/>
    </source>
</evidence>
<feature type="transmembrane region" description="Helical" evidence="8">
    <location>
        <begin position="231"/>
        <end position="249"/>
    </location>
</feature>
<dbReference type="Gene3D" id="1.20.1530.20">
    <property type="match status" value="1"/>
</dbReference>
<dbReference type="RefSeq" id="WP_236099880.1">
    <property type="nucleotide sequence ID" value="NZ_JAKGUD010000011.1"/>
</dbReference>
<evidence type="ECO:0000256" key="2">
    <source>
        <dbReference type="ARBA" id="ARBA00010145"/>
    </source>
</evidence>
<evidence type="ECO:0000256" key="5">
    <source>
        <dbReference type="ARBA" id="ARBA00022692"/>
    </source>
</evidence>
<feature type="transmembrane region" description="Helical" evidence="8">
    <location>
        <begin position="286"/>
        <end position="305"/>
    </location>
</feature>
<proteinExistence type="inferred from homology"/>
<feature type="transmembrane region" description="Helical" evidence="8">
    <location>
        <begin position="120"/>
        <end position="139"/>
    </location>
</feature>
<dbReference type="PANTHER" id="PTHR36838:SF3">
    <property type="entry name" value="TRANSPORTER AUXIN EFFLUX CARRIER EC FAMILY"/>
    <property type="match status" value="1"/>
</dbReference>
<feature type="transmembrane region" description="Helical" evidence="8">
    <location>
        <begin position="160"/>
        <end position="179"/>
    </location>
</feature>
<feature type="transmembrane region" description="Helical" evidence="8">
    <location>
        <begin position="95"/>
        <end position="114"/>
    </location>
</feature>
<dbReference type="EMBL" id="JAKGUD010000011">
    <property type="protein sequence ID" value="MCF4143176.1"/>
    <property type="molecule type" value="Genomic_DNA"/>
</dbReference>
<keyword evidence="7 8" id="KW-0472">Membrane</keyword>
<feature type="transmembrane region" description="Helical" evidence="8">
    <location>
        <begin position="64"/>
        <end position="83"/>
    </location>
</feature>
<gene>
    <name evidence="9" type="ORF">L2W38_10175</name>
</gene>
<dbReference type="PANTHER" id="PTHR36838">
    <property type="entry name" value="AUXIN EFFLUX CARRIER FAMILY PROTEIN"/>
    <property type="match status" value="1"/>
</dbReference>
<evidence type="ECO:0000256" key="3">
    <source>
        <dbReference type="ARBA" id="ARBA00022448"/>
    </source>
</evidence>
<dbReference type="Pfam" id="PF03547">
    <property type="entry name" value="Mem_trans"/>
    <property type="match status" value="1"/>
</dbReference>
<keyword evidence="3" id="KW-0813">Transport</keyword>
<sequence length="309" mass="33122">MKGFVTILPVVLVMAAGWGLKRLDRMDQRGADQINSVLFWLIMPAILLEAGMDIDVSVFSDWGYISVLYGTFAVVVLSVFAVVSRLGLPKERAAVSVLGAVRSNVVFVGLPLVSTLMGDVGVSALTIYLSIGMIFYNTFPVACAQMAMEGRFSPASVKQALVKALRTPLILAGFTGIMLSVTGIKETFPQWFFEGLELLTDCGSGMALLVIGASLRLEKLAAGLARSWGDLLVKLVLFPAAMYVGFHLLPPRDPLLARTTVLIASLSPAFNTYILANGMGLDSDYAAEYVATATVVGIVTTAVWIEILF</sequence>
<organism evidence="9 10">
    <name type="scientific">Dethiosulfovibrio marinus</name>
    <dbReference type="NCBI Taxonomy" id="133532"/>
    <lineage>
        <taxon>Bacteria</taxon>
        <taxon>Thermotogati</taxon>
        <taxon>Synergistota</taxon>
        <taxon>Synergistia</taxon>
        <taxon>Synergistales</taxon>
        <taxon>Dethiosulfovibrionaceae</taxon>
        <taxon>Dethiosulfovibrio</taxon>
    </lineage>
</organism>
<feature type="transmembrane region" description="Helical" evidence="8">
    <location>
        <begin position="255"/>
        <end position="274"/>
    </location>
</feature>
<evidence type="ECO:0000313" key="10">
    <source>
        <dbReference type="Proteomes" id="UP001200430"/>
    </source>
</evidence>
<dbReference type="InterPro" id="IPR004776">
    <property type="entry name" value="Mem_transp_PIN-like"/>
</dbReference>
<evidence type="ECO:0000256" key="4">
    <source>
        <dbReference type="ARBA" id="ARBA00022475"/>
    </source>
</evidence>
<evidence type="ECO:0000256" key="8">
    <source>
        <dbReference type="SAM" id="Phobius"/>
    </source>
</evidence>
<accession>A0ABS9ESF5</accession>
<dbReference type="InterPro" id="IPR038770">
    <property type="entry name" value="Na+/solute_symporter_sf"/>
</dbReference>
<reference evidence="9 10" key="1">
    <citation type="submission" date="2022-01" db="EMBL/GenBank/DDBJ databases">
        <title>Dethiosulfovibrio faecalis sp. nov., a novel proteolytic, non-sulfur-reducing bacterium isolated from a marine aquaculture solid waste bioreactor.</title>
        <authorList>
            <person name="Grabowski S."/>
            <person name="Apolinario E."/>
            <person name="Schneider N."/>
            <person name="Marshall C.W."/>
            <person name="Sowers K.R."/>
        </authorList>
    </citation>
    <scope>NUCLEOTIDE SEQUENCE [LARGE SCALE GENOMIC DNA]</scope>
    <source>
        <strain evidence="9 10">DSM 12537</strain>
    </source>
</reference>
<evidence type="ECO:0000313" key="9">
    <source>
        <dbReference type="EMBL" id="MCF4143176.1"/>
    </source>
</evidence>